<evidence type="ECO:0000256" key="1">
    <source>
        <dbReference type="SAM" id="Phobius"/>
    </source>
</evidence>
<keyword evidence="1" id="KW-1133">Transmembrane helix</keyword>
<dbReference type="AlphaFoldDB" id="A0A7C9P2L2"/>
<keyword evidence="1" id="KW-0472">Membrane</keyword>
<feature type="transmembrane region" description="Helical" evidence="1">
    <location>
        <begin position="12"/>
        <end position="30"/>
    </location>
</feature>
<reference evidence="2 3" key="1">
    <citation type="submission" date="2020-01" db="EMBL/GenBank/DDBJ databases">
        <title>Herbidospora sp. NEAU-GS84 nov., a novel actinomycete isolated from soil.</title>
        <authorList>
            <person name="Han L."/>
        </authorList>
    </citation>
    <scope>NUCLEOTIDE SEQUENCE [LARGE SCALE GENOMIC DNA]</scope>
    <source>
        <strain evidence="2 3">NEAU-GS84</strain>
    </source>
</reference>
<protein>
    <submittedName>
        <fullName evidence="2">Uncharacterized protein</fullName>
    </submittedName>
</protein>
<name>A0A7C9P2L2_9ACTN</name>
<keyword evidence="1" id="KW-0812">Transmembrane</keyword>
<dbReference type="EMBL" id="WXEW01000011">
    <property type="protein sequence ID" value="NAS26537.1"/>
    <property type="molecule type" value="Genomic_DNA"/>
</dbReference>
<feature type="transmembrane region" description="Helical" evidence="1">
    <location>
        <begin position="63"/>
        <end position="85"/>
    </location>
</feature>
<gene>
    <name evidence="2" type="ORF">GT755_33285</name>
</gene>
<accession>A0A7C9P2L2</accession>
<evidence type="ECO:0000313" key="2">
    <source>
        <dbReference type="EMBL" id="NAS26537.1"/>
    </source>
</evidence>
<dbReference type="RefSeq" id="WP_161483532.1">
    <property type="nucleotide sequence ID" value="NZ_WXEW01000011.1"/>
</dbReference>
<dbReference type="Proteomes" id="UP000479526">
    <property type="component" value="Unassembled WGS sequence"/>
</dbReference>
<evidence type="ECO:0000313" key="3">
    <source>
        <dbReference type="Proteomes" id="UP000479526"/>
    </source>
</evidence>
<feature type="transmembrane region" description="Helical" evidence="1">
    <location>
        <begin position="36"/>
        <end position="56"/>
    </location>
</feature>
<organism evidence="2 3">
    <name type="scientific">Herbidospora solisilvae</name>
    <dbReference type="NCBI Taxonomy" id="2696284"/>
    <lineage>
        <taxon>Bacteria</taxon>
        <taxon>Bacillati</taxon>
        <taxon>Actinomycetota</taxon>
        <taxon>Actinomycetes</taxon>
        <taxon>Streptosporangiales</taxon>
        <taxon>Streptosporangiaceae</taxon>
        <taxon>Herbidospora</taxon>
    </lineage>
</organism>
<keyword evidence="3" id="KW-1185">Reference proteome</keyword>
<sequence length="179" mass="18542">MDIGGPGLRVARAALFAVVCVLASLAMHLLAGGSPVRLPLVGAAAFATGCVGFALARRRLSGPVLLGFCFLFQYGMHHLFALGAVTPPADHHTGGAAATLGMALAHGVVAVLSAAWLARGENAVAELLHLLVARLLVLVRPRIPAVGVVRFRGAAEAVPDERFLTSVLRRRGPPVQPAR</sequence>
<feature type="transmembrane region" description="Helical" evidence="1">
    <location>
        <begin position="97"/>
        <end position="118"/>
    </location>
</feature>
<comment type="caution">
    <text evidence="2">The sequence shown here is derived from an EMBL/GenBank/DDBJ whole genome shotgun (WGS) entry which is preliminary data.</text>
</comment>
<proteinExistence type="predicted"/>